<accession>A0A3P7LHF9</accession>
<protein>
    <submittedName>
        <fullName evidence="1">Uncharacterized protein</fullName>
    </submittedName>
</protein>
<evidence type="ECO:0000313" key="2">
    <source>
        <dbReference type="Proteomes" id="UP000281553"/>
    </source>
</evidence>
<keyword evidence="2" id="KW-1185">Reference proteome</keyword>
<dbReference type="EMBL" id="UYRU01054849">
    <property type="protein sequence ID" value="VDN12830.1"/>
    <property type="molecule type" value="Genomic_DNA"/>
</dbReference>
<reference evidence="1 2" key="1">
    <citation type="submission" date="2018-11" db="EMBL/GenBank/DDBJ databases">
        <authorList>
            <consortium name="Pathogen Informatics"/>
        </authorList>
    </citation>
    <scope>NUCLEOTIDE SEQUENCE [LARGE SCALE GENOMIC DNA]</scope>
</reference>
<evidence type="ECO:0000313" key="1">
    <source>
        <dbReference type="EMBL" id="VDN12830.1"/>
    </source>
</evidence>
<sequence length="85" mass="9529">MTEHLNSLHDYVKTTVINPHNTQSTVSGLAERSQDQLWIRQLPLPAEIATQGSVYNKFLILVTLAFYFQPGIRPDDCNDPSSTIA</sequence>
<dbReference type="AlphaFoldDB" id="A0A3P7LHF9"/>
<proteinExistence type="predicted"/>
<organism evidence="1 2">
    <name type="scientific">Dibothriocephalus latus</name>
    <name type="common">Fish tapeworm</name>
    <name type="synonym">Diphyllobothrium latum</name>
    <dbReference type="NCBI Taxonomy" id="60516"/>
    <lineage>
        <taxon>Eukaryota</taxon>
        <taxon>Metazoa</taxon>
        <taxon>Spiralia</taxon>
        <taxon>Lophotrochozoa</taxon>
        <taxon>Platyhelminthes</taxon>
        <taxon>Cestoda</taxon>
        <taxon>Eucestoda</taxon>
        <taxon>Diphyllobothriidea</taxon>
        <taxon>Diphyllobothriidae</taxon>
        <taxon>Dibothriocephalus</taxon>
    </lineage>
</organism>
<gene>
    <name evidence="1" type="ORF">DILT_LOCUS8661</name>
</gene>
<name>A0A3P7LHF9_DIBLA</name>
<dbReference type="Proteomes" id="UP000281553">
    <property type="component" value="Unassembled WGS sequence"/>
</dbReference>